<gene>
    <name evidence="8" type="ORF">OCL97_03670</name>
</gene>
<dbReference type="InterPro" id="IPR037066">
    <property type="entry name" value="Plug_dom_sf"/>
</dbReference>
<dbReference type="InterPro" id="IPR036942">
    <property type="entry name" value="Beta-barrel_TonB_sf"/>
</dbReference>
<dbReference type="PANTHER" id="PTHR40980:SF3">
    <property type="entry name" value="TONB-DEPENDENT RECEPTOR-LIKE BETA-BARREL DOMAIN-CONTAINING PROTEIN"/>
    <property type="match status" value="1"/>
</dbReference>
<dbReference type="PANTHER" id="PTHR40980">
    <property type="entry name" value="PLUG DOMAIN-CONTAINING PROTEIN"/>
    <property type="match status" value="1"/>
</dbReference>
<keyword evidence="8" id="KW-0675">Receptor</keyword>
<feature type="domain" description="TonB-dependent receptor-like beta-barrel" evidence="6">
    <location>
        <begin position="467"/>
        <end position="890"/>
    </location>
</feature>
<dbReference type="CDD" id="cd01347">
    <property type="entry name" value="ligand_gated_channel"/>
    <property type="match status" value="1"/>
</dbReference>
<feature type="signal peptide" evidence="5">
    <location>
        <begin position="1"/>
        <end position="30"/>
    </location>
</feature>
<evidence type="ECO:0000256" key="4">
    <source>
        <dbReference type="RuleBase" id="RU003357"/>
    </source>
</evidence>
<evidence type="ECO:0000259" key="6">
    <source>
        <dbReference type="Pfam" id="PF00593"/>
    </source>
</evidence>
<keyword evidence="4" id="KW-0798">TonB box</keyword>
<dbReference type="InterPro" id="IPR000531">
    <property type="entry name" value="Beta-barrel_TonB"/>
</dbReference>
<evidence type="ECO:0000313" key="8">
    <source>
        <dbReference type="EMBL" id="MFD3263062.1"/>
    </source>
</evidence>
<keyword evidence="2 4" id="KW-0472">Membrane</keyword>
<sequence>MTDLIHKRRACRLVGLSVVLAAVSSGQAWAQGAQVDELVVTGFRASLASAIEIKKTETALVDVINAEDMADFPDLNLAEALQRIPGVAIDRDGGEGRSITVRGLSGDFSRVRLNGLEALATTGGKDTAGGANRGRSFDFQVFASELFNRVTVRKSQTAEVEEGSLGATIDLDTARPFDDPGFHAAGGLQYGYNDLSRKTDPRVTALISDTWFDGKLGALVSVAYSARNILEEGATSGRWENPSVPTNSGGCFLNGGACNSPAGVYSPVNSAWHARIPRYERFTHDWRRYGTTAAVQFAPTDATTVTFDAMFALLDGSRREEYLTTYLTRLDQTTIRNPVFGAQNQLVSATFDDTDIRSEVRYDELSSEFSQLSLRLDHEFNSRFRIKAVIGQSRSIQDNPVQTTVSFDRYNQDGYSYDFSGSQTLPALNYNFDVADPANWAFSSSAAQGFPSVLRMRPNKTVSRFKTVGVDGEFKLTDGLTLKGGLLFKDYRFVTADWRRNTINGLQDAAVPLPGVSLAQISTLISDFGRGLDAPAGTPSAWLAPDVNKIAALVDLYCNCINAYGDFRVSSDNQRAANRDVGERDLGLYVQADFTTSVFDMPLRGNVGVRRVATTSIARGYVGTNYVAVSRKYDDTLPALNLVLEPREDVLVRFAAAKVMARPQLPSLTPGGSINNTAHTLTIGNPLLDPVRATTFDLSFEWYPARETQFSVGFFRKDLKSYIQSSAATMPYSATGLPVSLLTTRNNPDTIFLVTQLLNTEGGELKGYEINLQGPFSFLPAPFDRFGGIANYTHADSTVTYITDSSVMPAATTVLPLVGLSPRSWNATLYYEDARLSARVSASHRDAYLAAVPGGNGNDARGKNSTLNVDVSASYRLSEQLSLTFEGINLTDEFEDRWISIERRNSEDYTHTGRQYLVGARYRF</sequence>
<evidence type="ECO:0000256" key="2">
    <source>
        <dbReference type="ARBA" id="ARBA00023136"/>
    </source>
</evidence>
<feature type="chain" id="PRO_5046991802" evidence="5">
    <location>
        <begin position="31"/>
        <end position="924"/>
    </location>
</feature>
<dbReference type="Proteomes" id="UP001598130">
    <property type="component" value="Unassembled WGS sequence"/>
</dbReference>
<reference evidence="8 9" key="1">
    <citation type="submission" date="2022-09" db="EMBL/GenBank/DDBJ databases">
        <title>New species of Phenylobacterium.</title>
        <authorList>
            <person name="Mieszkin S."/>
        </authorList>
    </citation>
    <scope>NUCLEOTIDE SEQUENCE [LARGE SCALE GENOMIC DNA]</scope>
    <source>
        <strain evidence="8 9">HK31-G</strain>
    </source>
</reference>
<dbReference type="Pfam" id="PF00593">
    <property type="entry name" value="TonB_dep_Rec_b-barrel"/>
    <property type="match status" value="1"/>
</dbReference>
<dbReference type="Gene3D" id="2.170.130.10">
    <property type="entry name" value="TonB-dependent receptor, plug domain"/>
    <property type="match status" value="1"/>
</dbReference>
<feature type="domain" description="TonB-dependent receptor plug" evidence="7">
    <location>
        <begin position="57"/>
        <end position="167"/>
    </location>
</feature>
<dbReference type="NCBIfam" id="TIGR01782">
    <property type="entry name" value="TonB-Xanth-Caul"/>
    <property type="match status" value="1"/>
</dbReference>
<evidence type="ECO:0000259" key="7">
    <source>
        <dbReference type="Pfam" id="PF07715"/>
    </source>
</evidence>
<comment type="similarity">
    <text evidence="4">Belongs to the TonB-dependent receptor family.</text>
</comment>
<comment type="caution">
    <text evidence="8">The sequence shown here is derived from an EMBL/GenBank/DDBJ whole genome shotgun (WGS) entry which is preliminary data.</text>
</comment>
<dbReference type="SUPFAM" id="SSF56935">
    <property type="entry name" value="Porins"/>
    <property type="match status" value="1"/>
</dbReference>
<dbReference type="RefSeq" id="WP_377367690.1">
    <property type="nucleotide sequence ID" value="NZ_JAOTJD010000004.1"/>
</dbReference>
<keyword evidence="9" id="KW-1185">Reference proteome</keyword>
<evidence type="ECO:0000256" key="1">
    <source>
        <dbReference type="ARBA" id="ARBA00004442"/>
    </source>
</evidence>
<keyword evidence="3" id="KW-0998">Cell outer membrane</keyword>
<dbReference type="InterPro" id="IPR012910">
    <property type="entry name" value="Plug_dom"/>
</dbReference>
<organism evidence="8 9">
    <name type="scientific">Phenylobacterium ferrooxidans</name>
    <dbReference type="NCBI Taxonomy" id="2982689"/>
    <lineage>
        <taxon>Bacteria</taxon>
        <taxon>Pseudomonadati</taxon>
        <taxon>Pseudomonadota</taxon>
        <taxon>Alphaproteobacteria</taxon>
        <taxon>Caulobacterales</taxon>
        <taxon>Caulobacteraceae</taxon>
        <taxon>Phenylobacterium</taxon>
    </lineage>
</organism>
<dbReference type="EMBL" id="JAOTJD010000004">
    <property type="protein sequence ID" value="MFD3263062.1"/>
    <property type="molecule type" value="Genomic_DNA"/>
</dbReference>
<protein>
    <submittedName>
        <fullName evidence="8">TonB-dependent receptor</fullName>
    </submittedName>
</protein>
<evidence type="ECO:0000256" key="5">
    <source>
        <dbReference type="SAM" id="SignalP"/>
    </source>
</evidence>
<proteinExistence type="inferred from homology"/>
<dbReference type="InterPro" id="IPR010104">
    <property type="entry name" value="TonB_rcpt_bac"/>
</dbReference>
<keyword evidence="5" id="KW-0732">Signal</keyword>
<dbReference type="Pfam" id="PF07715">
    <property type="entry name" value="Plug"/>
    <property type="match status" value="1"/>
</dbReference>
<dbReference type="Gene3D" id="2.40.170.20">
    <property type="entry name" value="TonB-dependent receptor, beta-barrel domain"/>
    <property type="match status" value="2"/>
</dbReference>
<comment type="subcellular location">
    <subcellularLocation>
        <location evidence="1 4">Cell outer membrane</location>
    </subcellularLocation>
</comment>
<evidence type="ECO:0000256" key="3">
    <source>
        <dbReference type="ARBA" id="ARBA00023237"/>
    </source>
</evidence>
<accession>A0ABW6CMD3</accession>
<name>A0ABW6CMD3_9CAUL</name>
<evidence type="ECO:0000313" key="9">
    <source>
        <dbReference type="Proteomes" id="UP001598130"/>
    </source>
</evidence>